<organism evidence="5 6">
    <name type="scientific">Pseudolabrys taiwanensis</name>
    <dbReference type="NCBI Taxonomy" id="331696"/>
    <lineage>
        <taxon>Bacteria</taxon>
        <taxon>Pseudomonadati</taxon>
        <taxon>Pseudomonadota</taxon>
        <taxon>Alphaproteobacteria</taxon>
        <taxon>Hyphomicrobiales</taxon>
        <taxon>Xanthobacteraceae</taxon>
        <taxon>Pseudolabrys</taxon>
    </lineage>
</organism>
<accession>A0A346A1N1</accession>
<keyword evidence="6" id="KW-1185">Reference proteome</keyword>
<evidence type="ECO:0000256" key="2">
    <source>
        <dbReference type="ARBA" id="ARBA00022679"/>
    </source>
</evidence>
<name>A0A346A1N1_9HYPH</name>
<proteinExistence type="inferred from homology"/>
<dbReference type="Gene3D" id="3.40.1190.20">
    <property type="match status" value="1"/>
</dbReference>
<dbReference type="PANTHER" id="PTHR43085">
    <property type="entry name" value="HEXOKINASE FAMILY MEMBER"/>
    <property type="match status" value="1"/>
</dbReference>
<dbReference type="GO" id="GO:0019698">
    <property type="term" value="P:D-galacturonate catabolic process"/>
    <property type="evidence" value="ECO:0007669"/>
    <property type="project" value="TreeGrafter"/>
</dbReference>
<dbReference type="CDD" id="cd01166">
    <property type="entry name" value="KdgK"/>
    <property type="match status" value="1"/>
</dbReference>
<dbReference type="GO" id="GO:0042840">
    <property type="term" value="P:D-glucuronate catabolic process"/>
    <property type="evidence" value="ECO:0007669"/>
    <property type="project" value="TreeGrafter"/>
</dbReference>
<dbReference type="GO" id="GO:0006974">
    <property type="term" value="P:DNA damage response"/>
    <property type="evidence" value="ECO:0007669"/>
    <property type="project" value="TreeGrafter"/>
</dbReference>
<comment type="similarity">
    <text evidence="1">Belongs to the carbohydrate kinase PfkB family.</text>
</comment>
<evidence type="ECO:0000256" key="1">
    <source>
        <dbReference type="ARBA" id="ARBA00010688"/>
    </source>
</evidence>
<reference evidence="5 6" key="1">
    <citation type="submission" date="2018-07" db="EMBL/GenBank/DDBJ databases">
        <authorList>
            <person name="Quirk P.G."/>
            <person name="Krulwich T.A."/>
        </authorList>
    </citation>
    <scope>NUCLEOTIDE SEQUENCE [LARGE SCALE GENOMIC DNA]</scope>
    <source>
        <strain evidence="5 6">CC-BB4</strain>
    </source>
</reference>
<dbReference type="InterPro" id="IPR011611">
    <property type="entry name" value="PfkB_dom"/>
</dbReference>
<evidence type="ECO:0000313" key="5">
    <source>
        <dbReference type="EMBL" id="AXK83078.1"/>
    </source>
</evidence>
<gene>
    <name evidence="5" type="ORF">DW352_22700</name>
</gene>
<feature type="domain" description="Carbohydrate kinase PfkB" evidence="4">
    <location>
        <begin position="10"/>
        <end position="300"/>
    </location>
</feature>
<evidence type="ECO:0000259" key="4">
    <source>
        <dbReference type="Pfam" id="PF00294"/>
    </source>
</evidence>
<dbReference type="EMBL" id="CP031417">
    <property type="protein sequence ID" value="AXK83078.1"/>
    <property type="molecule type" value="Genomic_DNA"/>
</dbReference>
<sequence length="308" mass="32355">MTAAPKRTIAIGEATIELARGADGRFALQSGGDTFNTAIYLARAGLNTAFATALGDDPYSDAIAALAKAEGVATDLMMRIPGRLPALTLIDSDAAQGRRLHQWREATPARDLFELPGWGGIAEALATARLIYFSGMTLSLYSNVGLGRFLAAIELARKAGATIAFDGNFRPRDWKADLPRTRTVFAEALKRTDIALPAYDDEAVLWGDPSPDATIARLQAFGVGEIVVKNGPNSASLAAGATREEIPVPEVVTPVDSTAVGDGFNAGYLAARISGSKPADAAQAAHRLAAHVLRHRGAIVPRTGAVMH</sequence>
<dbReference type="SUPFAM" id="SSF53613">
    <property type="entry name" value="Ribokinase-like"/>
    <property type="match status" value="1"/>
</dbReference>
<dbReference type="Proteomes" id="UP000254889">
    <property type="component" value="Chromosome"/>
</dbReference>
<dbReference type="OrthoDB" id="9776822at2"/>
<keyword evidence="3 5" id="KW-0418">Kinase</keyword>
<dbReference type="GO" id="GO:0005829">
    <property type="term" value="C:cytosol"/>
    <property type="evidence" value="ECO:0007669"/>
    <property type="project" value="TreeGrafter"/>
</dbReference>
<dbReference type="KEGG" id="ptaw:DW352_22700"/>
<dbReference type="AlphaFoldDB" id="A0A346A1N1"/>
<evidence type="ECO:0000256" key="3">
    <source>
        <dbReference type="ARBA" id="ARBA00022777"/>
    </source>
</evidence>
<dbReference type="Pfam" id="PF00294">
    <property type="entry name" value="PfkB"/>
    <property type="match status" value="1"/>
</dbReference>
<dbReference type="InterPro" id="IPR050306">
    <property type="entry name" value="PfkB_Carbo_kinase"/>
</dbReference>
<dbReference type="PANTHER" id="PTHR43085:SF15">
    <property type="entry name" value="2-DEHYDRO-3-DEOXYGLUCONOKINASE"/>
    <property type="match status" value="1"/>
</dbReference>
<keyword evidence="2" id="KW-0808">Transferase</keyword>
<dbReference type="RefSeq" id="WP_115693457.1">
    <property type="nucleotide sequence ID" value="NZ_CP031417.1"/>
</dbReference>
<dbReference type="InterPro" id="IPR029056">
    <property type="entry name" value="Ribokinase-like"/>
</dbReference>
<dbReference type="GO" id="GO:0008673">
    <property type="term" value="F:2-dehydro-3-deoxygluconokinase activity"/>
    <property type="evidence" value="ECO:0007669"/>
    <property type="project" value="TreeGrafter"/>
</dbReference>
<protein>
    <submittedName>
        <fullName evidence="5">Sugar kinase</fullName>
    </submittedName>
</protein>
<evidence type="ECO:0000313" key="6">
    <source>
        <dbReference type="Proteomes" id="UP000254889"/>
    </source>
</evidence>